<feature type="transmembrane region" description="Helical" evidence="2">
    <location>
        <begin position="34"/>
        <end position="57"/>
    </location>
</feature>
<evidence type="ECO:0000313" key="3">
    <source>
        <dbReference type="EMBL" id="CAK0857935.1"/>
    </source>
</evidence>
<keyword evidence="2" id="KW-1133">Transmembrane helix</keyword>
<name>A0ABN9UEI1_9DINO</name>
<organism evidence="3 4">
    <name type="scientific">Prorocentrum cordatum</name>
    <dbReference type="NCBI Taxonomy" id="2364126"/>
    <lineage>
        <taxon>Eukaryota</taxon>
        <taxon>Sar</taxon>
        <taxon>Alveolata</taxon>
        <taxon>Dinophyceae</taxon>
        <taxon>Prorocentrales</taxon>
        <taxon>Prorocentraceae</taxon>
        <taxon>Prorocentrum</taxon>
    </lineage>
</organism>
<keyword evidence="2" id="KW-0472">Membrane</keyword>
<comment type="caution">
    <text evidence="3">The sequence shown here is derived from an EMBL/GenBank/DDBJ whole genome shotgun (WGS) entry which is preliminary data.</text>
</comment>
<sequence>MVVVLLVVVVVVVLVVVVLVVIVLLVVVMVAVALVVVVLAVAVVVLVVALVGCAGAPGSDWARLAHMGARGARLDEAIGRRVFSFRDLAAILSNEDRGQRQEDLPTDGGDPCCAVDQLPPRAVQVARHGGARLPLAAARPGGQGARPARGGRGPSGRMPRSATQSAVARCAACAKSVTASSWRTSLGTDGLVLSVVGAAVLAPTSGDFAAAPRAPEEDDVDKEMEAKDEDCKMGGGWSNGAGAPCASGYCGNGRIDSTDAAIFHVAVDYIACYRVCGHGDAPDGKATADSIKGLEASLAAVPESEAETRAMALLATCEAEVAKYEDDVKQLEAELARPMDTDTGEITDPWFNAQRYLTGLVDKLKADPYVPEEHASSAADHVSRLFTGFAETIKQAQVVKVGGQDGPSAQAPGAKSTLRGATANVQTLLPRQATRSYAQNSSTLLLSKAAILEHCFQGAALDVIGIQEKWMFMSAAAAGGQYGVQCWVQRGSEHTIVQWRAVSPLMMSVAQRWSTGQLVIALVGHAPPECSSEATKETFWPILWHITAELLQRYPSAFWLRALGANARVGSVRSSATGRHHPERENDNGFRLRTYSEHFVFIVISTFFPEVSPTWTSPKGPRYRLDHLLCRAEHRTQAVRCWVAGDIDLAINATPDHSLVAGDFEVGNAKPTPEKLGGTFRLDKRALADPEACEAFRAALWRCEPPSGVTIDEHLADANEFLRRSASRCFQMVRGALRKPWIALDTWVHIRQIAPTRRQIAAAEGEARQVFQGAVFCVWRGLVARSPPAGGSMRSALTSPWRLIGQAIGLGRRSAEFPWWAARWHAAIFAVQLDTRPLLARDRVAFWDSMALKAAAAMQRNELKTAFGVESARRDEHVASVFQGELVSRNQLRCKAKPSPPHVPSHQCGAVAGRGADFATQIVRALLAIAEGSGCSVFALFVNLVKAFHEIVRELVMGWGSRPIGERAPYLVTLGVDTAAAQLIVDYVETNGCVFEQWGVSPTTLGTLRTLYEHAWFQVGSHVFNAGYCVALGLLGTQLAARGLAFRVVEHGPFWQTPCGGCADGRPVIAATFVDDFGLVLVARLPVQLDTAIALPVTIRTTTFSHFHLAIIWSKGETWLLVVDVYCRLGTMLSATGESFANVRRRTQMAMTACAPIAFKVFGSSLISDRHKLSFLKSLMLSRLLFGLHIACLPVAHLRRLNAVCMRGLRRIAGDCRFGPAVHLSDREVCASD</sequence>
<evidence type="ECO:0000256" key="2">
    <source>
        <dbReference type="SAM" id="Phobius"/>
    </source>
</evidence>
<evidence type="ECO:0000256" key="1">
    <source>
        <dbReference type="SAM" id="MobiDB-lite"/>
    </source>
</evidence>
<keyword evidence="4" id="KW-1185">Reference proteome</keyword>
<proteinExistence type="predicted"/>
<dbReference type="InterPro" id="IPR036691">
    <property type="entry name" value="Endo/exonu/phosph_ase_sf"/>
</dbReference>
<dbReference type="Proteomes" id="UP001189429">
    <property type="component" value="Unassembled WGS sequence"/>
</dbReference>
<feature type="transmembrane region" description="Helical" evidence="2">
    <location>
        <begin position="6"/>
        <end position="27"/>
    </location>
</feature>
<dbReference type="EMBL" id="CAUYUJ010015771">
    <property type="protein sequence ID" value="CAK0857935.1"/>
    <property type="molecule type" value="Genomic_DNA"/>
</dbReference>
<evidence type="ECO:0000313" key="4">
    <source>
        <dbReference type="Proteomes" id="UP001189429"/>
    </source>
</evidence>
<feature type="compositionally biased region" description="Low complexity" evidence="1">
    <location>
        <begin position="136"/>
        <end position="148"/>
    </location>
</feature>
<gene>
    <name evidence="3" type="ORF">PCOR1329_LOCUS47873</name>
</gene>
<reference evidence="3" key="1">
    <citation type="submission" date="2023-10" db="EMBL/GenBank/DDBJ databases">
        <authorList>
            <person name="Chen Y."/>
            <person name="Shah S."/>
            <person name="Dougan E. K."/>
            <person name="Thang M."/>
            <person name="Chan C."/>
        </authorList>
    </citation>
    <scope>NUCLEOTIDE SEQUENCE [LARGE SCALE GENOMIC DNA]</scope>
</reference>
<accession>A0ABN9UEI1</accession>
<keyword evidence="2" id="KW-0812">Transmembrane</keyword>
<protein>
    <submittedName>
        <fullName evidence="3">Uncharacterized protein</fullName>
    </submittedName>
</protein>
<dbReference type="SUPFAM" id="SSF56219">
    <property type="entry name" value="DNase I-like"/>
    <property type="match status" value="1"/>
</dbReference>
<feature type="region of interest" description="Disordered" evidence="1">
    <location>
        <begin position="135"/>
        <end position="161"/>
    </location>
</feature>